<evidence type="ECO:0000313" key="2">
    <source>
        <dbReference type="Proteomes" id="UP000237000"/>
    </source>
</evidence>
<name>A0A2P5AFR0_TREOI</name>
<gene>
    <name evidence="1" type="ORF">TorRG33x02_351500</name>
</gene>
<reference evidence="2" key="1">
    <citation type="submission" date="2016-06" db="EMBL/GenBank/DDBJ databases">
        <title>Parallel loss of symbiosis genes in relatives of nitrogen-fixing non-legume Parasponia.</title>
        <authorList>
            <person name="Van Velzen R."/>
            <person name="Holmer R."/>
            <person name="Bu F."/>
            <person name="Rutten L."/>
            <person name="Van Zeijl A."/>
            <person name="Liu W."/>
            <person name="Santuari L."/>
            <person name="Cao Q."/>
            <person name="Sharma T."/>
            <person name="Shen D."/>
            <person name="Roswanjaya Y."/>
            <person name="Wardhani T."/>
            <person name="Kalhor M.S."/>
            <person name="Jansen J."/>
            <person name="Van den Hoogen J."/>
            <person name="Gungor B."/>
            <person name="Hartog M."/>
            <person name="Hontelez J."/>
            <person name="Verver J."/>
            <person name="Yang W.-C."/>
            <person name="Schijlen E."/>
            <person name="Repin R."/>
            <person name="Schilthuizen M."/>
            <person name="Schranz E."/>
            <person name="Heidstra R."/>
            <person name="Miyata K."/>
            <person name="Fedorova E."/>
            <person name="Kohlen W."/>
            <person name="Bisseling T."/>
            <person name="Smit S."/>
            <person name="Geurts R."/>
        </authorList>
    </citation>
    <scope>NUCLEOTIDE SEQUENCE [LARGE SCALE GENOMIC DNA]</scope>
    <source>
        <strain evidence="2">cv. RG33-2</strain>
    </source>
</reference>
<proteinExistence type="predicted"/>
<dbReference type="Pfam" id="PF00560">
    <property type="entry name" value="LRR_1"/>
    <property type="match status" value="1"/>
</dbReference>
<dbReference type="OrthoDB" id="1305110at2759"/>
<dbReference type="Proteomes" id="UP000237000">
    <property type="component" value="Unassembled WGS sequence"/>
</dbReference>
<dbReference type="AlphaFoldDB" id="A0A2P5AFR0"/>
<organism evidence="1 2">
    <name type="scientific">Trema orientale</name>
    <name type="common">Charcoal tree</name>
    <name type="synonym">Celtis orientalis</name>
    <dbReference type="NCBI Taxonomy" id="63057"/>
    <lineage>
        <taxon>Eukaryota</taxon>
        <taxon>Viridiplantae</taxon>
        <taxon>Streptophyta</taxon>
        <taxon>Embryophyta</taxon>
        <taxon>Tracheophyta</taxon>
        <taxon>Spermatophyta</taxon>
        <taxon>Magnoliopsida</taxon>
        <taxon>eudicotyledons</taxon>
        <taxon>Gunneridae</taxon>
        <taxon>Pentapetalae</taxon>
        <taxon>rosids</taxon>
        <taxon>fabids</taxon>
        <taxon>Rosales</taxon>
        <taxon>Cannabaceae</taxon>
        <taxon>Trema</taxon>
    </lineage>
</organism>
<feature type="non-terminal residue" evidence="1">
    <location>
        <position position="103"/>
    </location>
</feature>
<dbReference type="InParanoid" id="A0A2P5AFR0"/>
<comment type="caution">
    <text evidence="1">The sequence shown here is derived from an EMBL/GenBank/DDBJ whole genome shotgun (WGS) entry which is preliminary data.</text>
</comment>
<keyword evidence="2" id="KW-1185">Reference proteome</keyword>
<dbReference type="EMBL" id="JXTC01000887">
    <property type="protein sequence ID" value="PON35354.1"/>
    <property type="molecule type" value="Genomic_DNA"/>
</dbReference>
<accession>A0A2P5AFR0</accession>
<dbReference type="Gene3D" id="3.80.10.10">
    <property type="entry name" value="Ribonuclease Inhibitor"/>
    <property type="match status" value="1"/>
</dbReference>
<dbReference type="InterPro" id="IPR001611">
    <property type="entry name" value="Leu-rich_rpt"/>
</dbReference>
<sequence length="103" mass="11393">MYYLTNIQLDYNQFTGPLEIKNISSSPLMSISLNGNNLNGQIPLSVSEFPNLERLSVDSNDISGTLNLDIYSRSTVSLGTFIFQIIINKTLTGSGMIKFHSSQ</sequence>
<protein>
    <submittedName>
        <fullName evidence="1">LRR domain containing protein</fullName>
    </submittedName>
</protein>
<evidence type="ECO:0000313" key="1">
    <source>
        <dbReference type="EMBL" id="PON35354.1"/>
    </source>
</evidence>
<dbReference type="SUPFAM" id="SSF52058">
    <property type="entry name" value="L domain-like"/>
    <property type="match status" value="1"/>
</dbReference>
<dbReference type="InterPro" id="IPR032675">
    <property type="entry name" value="LRR_dom_sf"/>
</dbReference>
<dbReference type="STRING" id="63057.A0A2P5AFR0"/>